<dbReference type="Pfam" id="PF09656">
    <property type="entry name" value="PGPGW"/>
    <property type="match status" value="1"/>
</dbReference>
<keyword evidence="1" id="KW-0812">Transmembrane</keyword>
<keyword evidence="1" id="KW-1133">Transmembrane helix</keyword>
<protein>
    <recommendedName>
        <fullName evidence="4">Transmembrane protein</fullName>
    </recommendedName>
</protein>
<dbReference type="InterPro" id="IPR019099">
    <property type="entry name" value="Uncharacterised_PGPGW_TM"/>
</dbReference>
<comment type="caution">
    <text evidence="2">The sequence shown here is derived from an EMBL/GenBank/DDBJ whole genome shotgun (WGS) entry which is preliminary data.</text>
</comment>
<feature type="transmembrane region" description="Helical" evidence="1">
    <location>
        <begin position="45"/>
        <end position="64"/>
    </location>
</feature>
<name>K9H2M6_9PROT</name>
<dbReference type="AlphaFoldDB" id="K9H2M6"/>
<gene>
    <name evidence="2" type="ORF">C882_3589</name>
</gene>
<reference evidence="2 3" key="1">
    <citation type="journal article" date="2013" name="Genome Announc.">
        <title>Draft Genome Sequence of an Alphaproteobacterium, Caenispirillum salinarum AK4(T), Isolated from a Solar Saltern.</title>
        <authorList>
            <person name="Khatri I."/>
            <person name="Singh A."/>
            <person name="Korpole S."/>
            <person name="Pinnaka A.K."/>
            <person name="Subramanian S."/>
        </authorList>
    </citation>
    <scope>NUCLEOTIDE SEQUENCE [LARGE SCALE GENOMIC DNA]</scope>
    <source>
        <strain evidence="2 3">AK4</strain>
    </source>
</reference>
<evidence type="ECO:0000313" key="2">
    <source>
        <dbReference type="EMBL" id="EKV31837.1"/>
    </source>
</evidence>
<feature type="transmembrane region" description="Helical" evidence="1">
    <location>
        <begin position="21"/>
        <end position="39"/>
    </location>
</feature>
<evidence type="ECO:0000256" key="1">
    <source>
        <dbReference type="SAM" id="Phobius"/>
    </source>
</evidence>
<dbReference type="Proteomes" id="UP000009881">
    <property type="component" value="Unassembled WGS sequence"/>
</dbReference>
<dbReference type="eggNOG" id="ENOG5030RVF">
    <property type="taxonomic scope" value="Bacteria"/>
</dbReference>
<organism evidence="2 3">
    <name type="scientific">Caenispirillum salinarum AK4</name>
    <dbReference type="NCBI Taxonomy" id="1238182"/>
    <lineage>
        <taxon>Bacteria</taxon>
        <taxon>Pseudomonadati</taxon>
        <taxon>Pseudomonadota</taxon>
        <taxon>Alphaproteobacteria</taxon>
        <taxon>Rhodospirillales</taxon>
        <taxon>Novispirillaceae</taxon>
        <taxon>Caenispirillum</taxon>
    </lineage>
</organism>
<dbReference type="STRING" id="1238182.C882_3589"/>
<evidence type="ECO:0008006" key="4">
    <source>
        <dbReference type="Google" id="ProtNLM"/>
    </source>
</evidence>
<dbReference type="EMBL" id="ANHY01000005">
    <property type="protein sequence ID" value="EKV31837.1"/>
    <property type="molecule type" value="Genomic_DNA"/>
</dbReference>
<dbReference type="OrthoDB" id="7308169at2"/>
<proteinExistence type="predicted"/>
<keyword evidence="3" id="KW-1185">Reference proteome</keyword>
<dbReference type="RefSeq" id="WP_009539706.1">
    <property type="nucleotide sequence ID" value="NZ_ANHY01000005.1"/>
</dbReference>
<evidence type="ECO:0000313" key="3">
    <source>
        <dbReference type="Proteomes" id="UP000009881"/>
    </source>
</evidence>
<accession>K9H2M6</accession>
<sequence length="106" mass="11853">MTLAEKLRRLRPSGAAGGMVRGLWLGAGCVLILVGVIISPIPGPLGTPLVLAGLLIVLRTSLWARRRYVRLSRRWPGPFRLTDRLLRRRRRRRRRRGLPVESGAAA</sequence>
<keyword evidence="1" id="KW-0472">Membrane</keyword>